<comment type="similarity">
    <text evidence="2">Belongs to the ABC transporter superfamily.</text>
</comment>
<evidence type="ECO:0000259" key="9">
    <source>
        <dbReference type="PROSITE" id="PS50893"/>
    </source>
</evidence>
<dbReference type="InterPro" id="IPR050095">
    <property type="entry name" value="ECF_ABC_transporter_ATP-bd"/>
</dbReference>
<sequence length="242" mass="26556">MALREPVLEVRDLWFRYPGGEPVLRGVSFSVRRGERVALLGANGVGKSTLLHLLIGLQRPESGEVLVYETPVREPHLKAIRRRVGLVFQNPDDQLFMPTLLEDVAFGPCNYGVAREEALEAARALLERFRLTSHAAHSGHRLSGGQKRLAALATVLALDPSILALDEPTGGLDPGWRCRLADALSMIEWDALLMATHDLAWVSKVAHRALVLFDGRIRLDGPAREVLQNASALEDCGLPAHC</sequence>
<dbReference type="Pfam" id="PF00005">
    <property type="entry name" value="ABC_tran"/>
    <property type="match status" value="1"/>
</dbReference>
<dbReference type="SUPFAM" id="SSF52540">
    <property type="entry name" value="P-loop containing nucleoside triphosphate hydrolases"/>
    <property type="match status" value="1"/>
</dbReference>
<dbReference type="InterPro" id="IPR015856">
    <property type="entry name" value="ABC_transpr_CbiO/EcfA_su"/>
</dbReference>
<evidence type="ECO:0000313" key="11">
    <source>
        <dbReference type="Proteomes" id="UP001332192"/>
    </source>
</evidence>
<feature type="domain" description="ABC transporter" evidence="9">
    <location>
        <begin position="8"/>
        <end position="239"/>
    </location>
</feature>
<evidence type="ECO:0000256" key="6">
    <source>
        <dbReference type="ARBA" id="ARBA00022840"/>
    </source>
</evidence>
<evidence type="ECO:0000256" key="8">
    <source>
        <dbReference type="ARBA" id="ARBA00023136"/>
    </source>
</evidence>
<accession>A0ABZ1BUN9</accession>
<keyword evidence="5" id="KW-0547">Nucleotide-binding</keyword>
<protein>
    <submittedName>
        <fullName evidence="10">ABC transporter ATP-binding protein</fullName>
    </submittedName>
</protein>
<dbReference type="EMBL" id="CP141615">
    <property type="protein sequence ID" value="WRP16525.1"/>
    <property type="molecule type" value="Genomic_DNA"/>
</dbReference>
<dbReference type="PROSITE" id="PS50893">
    <property type="entry name" value="ABC_TRANSPORTER_2"/>
    <property type="match status" value="1"/>
</dbReference>
<keyword evidence="4" id="KW-1003">Cell membrane</keyword>
<dbReference type="InterPro" id="IPR027417">
    <property type="entry name" value="P-loop_NTPase"/>
</dbReference>
<organism evidence="10 11">
    <name type="scientific">Carboxydichorda subterranea</name>
    <dbReference type="NCBI Taxonomy" id="3109565"/>
    <lineage>
        <taxon>Bacteria</taxon>
        <taxon>Bacillati</taxon>
        <taxon>Bacillota</taxon>
        <taxon>Limnochordia</taxon>
        <taxon>Limnochordales</taxon>
        <taxon>Geochordaceae</taxon>
        <taxon>Carboxydichorda</taxon>
    </lineage>
</organism>
<dbReference type="Gene3D" id="3.40.50.300">
    <property type="entry name" value="P-loop containing nucleotide triphosphate hydrolases"/>
    <property type="match status" value="1"/>
</dbReference>
<dbReference type="InterPro" id="IPR003593">
    <property type="entry name" value="AAA+_ATPase"/>
</dbReference>
<reference evidence="10 11" key="1">
    <citation type="journal article" date="2024" name="Front. Microbiol.">
        <title>Novel thermophilic genera Geochorda gen. nov. and Carboxydochorda gen. nov. from the deep terrestrial subsurface reveal the ecophysiological diversity in the class Limnochordia.</title>
        <authorList>
            <person name="Karnachuk O.V."/>
            <person name="Lukina A.P."/>
            <person name="Avakyan M.R."/>
            <person name="Kadnikov V.V."/>
            <person name="Begmatov S."/>
            <person name="Beletsky A.V."/>
            <person name="Vlasova K.G."/>
            <person name="Novikov A.A."/>
            <person name="Shcherbakova V.A."/>
            <person name="Mardanov A.V."/>
            <person name="Ravin N.V."/>
        </authorList>
    </citation>
    <scope>NUCLEOTIDE SEQUENCE [LARGE SCALE GENOMIC DNA]</scope>
    <source>
        <strain evidence="10 11">L945</strain>
    </source>
</reference>
<dbReference type="PANTHER" id="PTHR43553">
    <property type="entry name" value="HEAVY METAL TRANSPORTER"/>
    <property type="match status" value="1"/>
</dbReference>
<evidence type="ECO:0000313" key="10">
    <source>
        <dbReference type="EMBL" id="WRP16525.1"/>
    </source>
</evidence>
<dbReference type="InterPro" id="IPR017871">
    <property type="entry name" value="ABC_transporter-like_CS"/>
</dbReference>
<evidence type="ECO:0000256" key="5">
    <source>
        <dbReference type="ARBA" id="ARBA00022741"/>
    </source>
</evidence>
<name>A0ABZ1BUN9_9FIRM</name>
<comment type="subcellular location">
    <subcellularLocation>
        <location evidence="1">Cell membrane</location>
        <topology evidence="1">Peripheral membrane protein</topology>
    </subcellularLocation>
</comment>
<gene>
    <name evidence="10" type="ORF">U7230_10525</name>
</gene>
<proteinExistence type="inferred from homology"/>
<dbReference type="RefSeq" id="WP_324715798.1">
    <property type="nucleotide sequence ID" value="NZ_CP141615.1"/>
</dbReference>
<evidence type="ECO:0000256" key="3">
    <source>
        <dbReference type="ARBA" id="ARBA00022448"/>
    </source>
</evidence>
<dbReference type="GO" id="GO:0005524">
    <property type="term" value="F:ATP binding"/>
    <property type="evidence" value="ECO:0007669"/>
    <property type="project" value="UniProtKB-KW"/>
</dbReference>
<evidence type="ECO:0000256" key="2">
    <source>
        <dbReference type="ARBA" id="ARBA00005417"/>
    </source>
</evidence>
<dbReference type="SMART" id="SM00382">
    <property type="entry name" value="AAA"/>
    <property type="match status" value="1"/>
</dbReference>
<keyword evidence="7" id="KW-1278">Translocase</keyword>
<keyword evidence="3" id="KW-0813">Transport</keyword>
<evidence type="ECO:0000256" key="1">
    <source>
        <dbReference type="ARBA" id="ARBA00004202"/>
    </source>
</evidence>
<keyword evidence="6 10" id="KW-0067">ATP-binding</keyword>
<dbReference type="Proteomes" id="UP001332192">
    <property type="component" value="Chromosome"/>
</dbReference>
<evidence type="ECO:0000256" key="4">
    <source>
        <dbReference type="ARBA" id="ARBA00022475"/>
    </source>
</evidence>
<keyword evidence="11" id="KW-1185">Reference proteome</keyword>
<dbReference type="PROSITE" id="PS00211">
    <property type="entry name" value="ABC_TRANSPORTER_1"/>
    <property type="match status" value="1"/>
</dbReference>
<dbReference type="PANTHER" id="PTHR43553:SF24">
    <property type="entry name" value="ENERGY-COUPLING FACTOR TRANSPORTER ATP-BINDING PROTEIN ECFA1"/>
    <property type="match status" value="1"/>
</dbReference>
<keyword evidence="8" id="KW-0472">Membrane</keyword>
<dbReference type="CDD" id="cd03225">
    <property type="entry name" value="ABC_cobalt_CbiO_domain1"/>
    <property type="match status" value="1"/>
</dbReference>
<dbReference type="InterPro" id="IPR003439">
    <property type="entry name" value="ABC_transporter-like_ATP-bd"/>
</dbReference>
<evidence type="ECO:0000256" key="7">
    <source>
        <dbReference type="ARBA" id="ARBA00022967"/>
    </source>
</evidence>